<comment type="caution">
    <text evidence="1">The sequence shown here is derived from an EMBL/GenBank/DDBJ whole genome shotgun (WGS) entry which is preliminary data.</text>
</comment>
<dbReference type="InterPro" id="IPR007750">
    <property type="entry name" value="DUF674"/>
</dbReference>
<dbReference type="OrthoDB" id="746543at2759"/>
<protein>
    <recommendedName>
        <fullName evidence="3">DUF674 family protein</fullName>
    </recommendedName>
</protein>
<dbReference type="AlphaFoldDB" id="A0A3L6PXA4"/>
<accession>A0A3L6PXA4</accession>
<sequence>MAKIEEPTIDVMLFVDKEKRRVLFADADKDFVDVLFGWLTLPLGTIVRLLNKRSQMGCLDQVYSSVEDLSTDYFQTKACKRMLLAQLNAASGHCCQLKINIDDTKKVAPASTSLMMSLFQRFGVGDPATLEKTVVQLNSQKITSLLGRSLTSKQSLTEIYFDTPIDYDAVDLFVLSEKLYPDQQNDADQKLSNVKIRVLQTRNNSLLYAEASDDFVDLLFGSLRSMIKIYCHRSLKGCVDNLYRSIYGSAKGCVRPECQSLLLDPKAVPFSGCQTTKILQVEELAPSKLQIKGCVKCFKTGVFADLGRCLEQTPIYSRNFGRIQYYAYTYCKNSVKSTNLHESTPKLPNGGSGKGEAYVKGGSIKFMVTDGLNILPLSMSSTLQGVRVAQIQPGNLLENEVTLTNFQIMELLRAALVSRNALTSVLLPPKKRKLEA</sequence>
<keyword evidence="2" id="KW-1185">Reference proteome</keyword>
<organism evidence="1 2">
    <name type="scientific">Panicum miliaceum</name>
    <name type="common">Proso millet</name>
    <name type="synonym">Broomcorn millet</name>
    <dbReference type="NCBI Taxonomy" id="4540"/>
    <lineage>
        <taxon>Eukaryota</taxon>
        <taxon>Viridiplantae</taxon>
        <taxon>Streptophyta</taxon>
        <taxon>Embryophyta</taxon>
        <taxon>Tracheophyta</taxon>
        <taxon>Spermatophyta</taxon>
        <taxon>Magnoliopsida</taxon>
        <taxon>Liliopsida</taxon>
        <taxon>Poales</taxon>
        <taxon>Poaceae</taxon>
        <taxon>PACMAD clade</taxon>
        <taxon>Panicoideae</taxon>
        <taxon>Panicodae</taxon>
        <taxon>Paniceae</taxon>
        <taxon>Panicinae</taxon>
        <taxon>Panicum</taxon>
        <taxon>Panicum sect. Panicum</taxon>
    </lineage>
</organism>
<dbReference type="STRING" id="4540.A0A3L6PXA4"/>
<dbReference type="Pfam" id="PF05056">
    <property type="entry name" value="DUF674"/>
    <property type="match status" value="2"/>
</dbReference>
<dbReference type="PANTHER" id="PTHR33103">
    <property type="entry name" value="OS01G0153900 PROTEIN"/>
    <property type="match status" value="1"/>
</dbReference>
<proteinExistence type="predicted"/>
<evidence type="ECO:0000313" key="2">
    <source>
        <dbReference type="Proteomes" id="UP000275267"/>
    </source>
</evidence>
<evidence type="ECO:0000313" key="1">
    <source>
        <dbReference type="EMBL" id="RLM65723.1"/>
    </source>
</evidence>
<gene>
    <name evidence="1" type="ORF">C2845_PM16G18590</name>
</gene>
<dbReference type="PANTHER" id="PTHR33103:SF86">
    <property type="entry name" value="OS04G0594500 PROTEIN"/>
    <property type="match status" value="1"/>
</dbReference>
<dbReference type="Proteomes" id="UP000275267">
    <property type="component" value="Unassembled WGS sequence"/>
</dbReference>
<reference evidence="2" key="1">
    <citation type="journal article" date="2019" name="Nat. Commun.">
        <title>The genome of broomcorn millet.</title>
        <authorList>
            <person name="Zou C."/>
            <person name="Miki D."/>
            <person name="Li D."/>
            <person name="Tang Q."/>
            <person name="Xiao L."/>
            <person name="Rajput S."/>
            <person name="Deng P."/>
            <person name="Jia W."/>
            <person name="Huang R."/>
            <person name="Zhang M."/>
            <person name="Sun Y."/>
            <person name="Hu J."/>
            <person name="Fu X."/>
            <person name="Schnable P.S."/>
            <person name="Li F."/>
            <person name="Zhang H."/>
            <person name="Feng B."/>
            <person name="Zhu X."/>
            <person name="Liu R."/>
            <person name="Schnable J.C."/>
            <person name="Zhu J.-K."/>
            <person name="Zhang H."/>
        </authorList>
    </citation>
    <scope>NUCLEOTIDE SEQUENCE [LARGE SCALE GENOMIC DNA]</scope>
</reference>
<evidence type="ECO:0008006" key="3">
    <source>
        <dbReference type="Google" id="ProtNLM"/>
    </source>
</evidence>
<name>A0A3L6PXA4_PANMI</name>
<dbReference type="EMBL" id="PQIB02000015">
    <property type="protein sequence ID" value="RLM65723.1"/>
    <property type="molecule type" value="Genomic_DNA"/>
</dbReference>